<accession>E4RYI2</accession>
<reference key="1">
    <citation type="submission" date="2010-11" db="EMBL/GenBank/DDBJ databases">
        <title>The complete genome of Leadbetterella byssophila DSM 17132.</title>
        <authorList>
            <consortium name="US DOE Joint Genome Institute (JGI-PGF)"/>
            <person name="Lucas S."/>
            <person name="Copeland A."/>
            <person name="Lapidus A."/>
            <person name="Glavina del Rio T."/>
            <person name="Dalin E."/>
            <person name="Tice H."/>
            <person name="Bruce D."/>
            <person name="Goodwin L."/>
            <person name="Pitluck S."/>
            <person name="Kyrpides N."/>
            <person name="Mavromatis K."/>
            <person name="Ivanova N."/>
            <person name="Teshima H."/>
            <person name="Brettin T."/>
            <person name="Detter J.C."/>
            <person name="Han C."/>
            <person name="Tapia R."/>
            <person name="Land M."/>
            <person name="Hauser L."/>
            <person name="Markowitz V."/>
            <person name="Cheng J.-F."/>
            <person name="Hugenholtz P."/>
            <person name="Woyke T."/>
            <person name="Wu D."/>
            <person name="Tindall B."/>
            <person name="Pomrenke H.G."/>
            <person name="Brambilla E."/>
            <person name="Klenk H.-P."/>
            <person name="Eisen J.A."/>
        </authorList>
    </citation>
    <scope>NUCLEOTIDE SEQUENCE [LARGE SCALE GENOMIC DNA]</scope>
    <source>
        <strain>DSM 17132</strain>
    </source>
</reference>
<organism evidence="2 3">
    <name type="scientific">Leadbetterella byssophila (strain DSM 17132 / JCM 16389 / KACC 11308 / NBRC 106382 / 4M15)</name>
    <dbReference type="NCBI Taxonomy" id="649349"/>
    <lineage>
        <taxon>Bacteria</taxon>
        <taxon>Pseudomonadati</taxon>
        <taxon>Bacteroidota</taxon>
        <taxon>Cytophagia</taxon>
        <taxon>Cytophagales</taxon>
        <taxon>Leadbetterellaceae</taxon>
        <taxon>Leadbetterella</taxon>
    </lineage>
</organism>
<dbReference type="SUPFAM" id="SSF81343">
    <property type="entry name" value="Fumarate reductase respiratory complex transmembrane subunits"/>
    <property type="match status" value="1"/>
</dbReference>
<keyword evidence="1" id="KW-0472">Membrane</keyword>
<feature type="transmembrane region" description="Helical" evidence="1">
    <location>
        <begin position="89"/>
        <end position="109"/>
    </location>
</feature>
<keyword evidence="1" id="KW-0812">Transmembrane</keyword>
<gene>
    <name evidence="2" type="ordered locus">Lbys_3464</name>
</gene>
<dbReference type="AlphaFoldDB" id="E4RYI2"/>
<evidence type="ECO:0000313" key="2">
    <source>
        <dbReference type="EMBL" id="ADQ19112.1"/>
    </source>
</evidence>
<dbReference type="STRING" id="649349.Lbys_3464"/>
<dbReference type="EMBL" id="CP002305">
    <property type="protein sequence ID" value="ADQ19112.1"/>
    <property type="molecule type" value="Genomic_DNA"/>
</dbReference>
<dbReference type="eggNOG" id="ENOG502ZCBP">
    <property type="taxonomic scope" value="Bacteria"/>
</dbReference>
<proteinExistence type="predicted"/>
<dbReference type="OrthoDB" id="8114024at2"/>
<dbReference type="Proteomes" id="UP000007435">
    <property type="component" value="Chromosome"/>
</dbReference>
<feature type="transmembrane region" description="Helical" evidence="1">
    <location>
        <begin position="48"/>
        <end position="69"/>
    </location>
</feature>
<feature type="transmembrane region" description="Helical" evidence="1">
    <location>
        <begin position="129"/>
        <end position="149"/>
    </location>
</feature>
<keyword evidence="3" id="KW-1185">Reference proteome</keyword>
<dbReference type="HOGENOM" id="CLU_112461_0_0_10"/>
<evidence type="ECO:0000256" key="1">
    <source>
        <dbReference type="SAM" id="Phobius"/>
    </source>
</evidence>
<keyword evidence="1" id="KW-1133">Transmembrane helix</keyword>
<feature type="transmembrane region" description="Helical" evidence="1">
    <location>
        <begin position="7"/>
        <end position="28"/>
    </location>
</feature>
<feature type="transmembrane region" description="Helical" evidence="1">
    <location>
        <begin position="165"/>
        <end position="183"/>
    </location>
</feature>
<name>E4RYI2_LEAB4</name>
<protein>
    <submittedName>
        <fullName evidence="2">Uncharacterized protein</fullName>
    </submittedName>
</protein>
<dbReference type="RefSeq" id="WP_013410136.1">
    <property type="nucleotide sequence ID" value="NC_014655.1"/>
</dbReference>
<evidence type="ECO:0000313" key="3">
    <source>
        <dbReference type="Proteomes" id="UP000007435"/>
    </source>
</evidence>
<dbReference type="GO" id="GO:0016020">
    <property type="term" value="C:membrane"/>
    <property type="evidence" value="ECO:0007669"/>
    <property type="project" value="InterPro"/>
</dbReference>
<dbReference type="InterPro" id="IPR034804">
    <property type="entry name" value="SQR/QFR_C/D"/>
</dbReference>
<sequence length="198" mass="22863">MNKKLHYFSGIVLSIFIALHLLNHLGSIWGAEVHIQSMNYLRILYRNIVIETLLFCSVSIQIFSGLRLVYKRKTLKLSFFQIIQNYSGLYLSFFLLVHLSAIMVGRYYLELDTNFYFGVAGLNTFPINLFFIPYYALALISVFTHLAVVHKTKTSIKIISPQAQFYIIMILGTLITIGIFYGLTSHFQGIDIPEEYRI</sequence>
<dbReference type="KEGG" id="lby:Lbys_3464"/>
<reference evidence="2 3" key="2">
    <citation type="journal article" date="2011" name="Stand. Genomic Sci.">
        <title>Complete genome sequence of Leadbetterella byssophila type strain (4M15).</title>
        <authorList>
            <person name="Abt B."/>
            <person name="Teshima H."/>
            <person name="Lucas S."/>
            <person name="Lapidus A."/>
            <person name="Del Rio T.G."/>
            <person name="Nolan M."/>
            <person name="Tice H."/>
            <person name="Cheng J.F."/>
            <person name="Pitluck S."/>
            <person name="Liolios K."/>
            <person name="Pagani I."/>
            <person name="Ivanova N."/>
            <person name="Mavromatis K."/>
            <person name="Pati A."/>
            <person name="Tapia R."/>
            <person name="Han C."/>
            <person name="Goodwin L."/>
            <person name="Chen A."/>
            <person name="Palaniappan K."/>
            <person name="Land M."/>
            <person name="Hauser L."/>
            <person name="Chang Y.J."/>
            <person name="Jeffries C.D."/>
            <person name="Rohde M."/>
            <person name="Goker M."/>
            <person name="Tindall B.J."/>
            <person name="Detter J.C."/>
            <person name="Woyke T."/>
            <person name="Bristow J."/>
            <person name="Eisen J.A."/>
            <person name="Markowitz V."/>
            <person name="Hugenholtz P."/>
            <person name="Klenk H.P."/>
            <person name="Kyrpides N.C."/>
        </authorList>
    </citation>
    <scope>NUCLEOTIDE SEQUENCE [LARGE SCALE GENOMIC DNA]</scope>
    <source>
        <strain evidence="3">DSM 17132 / JCM 16389 / KACC 11308 / NBRC 106382 / 4M15</strain>
    </source>
</reference>